<dbReference type="Proteomes" id="UP000010556">
    <property type="component" value="Unassembled WGS sequence"/>
</dbReference>
<dbReference type="InterPro" id="IPR017452">
    <property type="entry name" value="GPCR_Rhodpsn_7TM"/>
</dbReference>
<dbReference type="AlphaFoldDB" id="L5LCF9"/>
<dbReference type="GO" id="GO:0007200">
    <property type="term" value="P:phospholipase C-activating G protein-coupled receptor signaling pathway"/>
    <property type="evidence" value="ECO:0007669"/>
    <property type="project" value="TreeGrafter"/>
</dbReference>
<dbReference type="GO" id="GO:0006935">
    <property type="term" value="P:chemotaxis"/>
    <property type="evidence" value="ECO:0007669"/>
    <property type="project" value="UniProtKB-KW"/>
</dbReference>
<evidence type="ECO:0000313" key="23">
    <source>
        <dbReference type="EMBL" id="ELK23999.1"/>
    </source>
</evidence>
<feature type="transmembrane region" description="Helical" evidence="21">
    <location>
        <begin position="275"/>
        <end position="294"/>
    </location>
</feature>
<dbReference type="Pfam" id="PF00001">
    <property type="entry name" value="7tm_1"/>
    <property type="match status" value="1"/>
</dbReference>
<dbReference type="PRINTS" id="PR00237">
    <property type="entry name" value="GPCRRHODOPSN"/>
</dbReference>
<keyword evidence="6" id="KW-0597">Phosphoprotein</keyword>
<evidence type="ECO:0000256" key="8">
    <source>
        <dbReference type="ARBA" id="ARBA00022692"/>
    </source>
</evidence>
<evidence type="ECO:0000256" key="9">
    <source>
        <dbReference type="ARBA" id="ARBA00022989"/>
    </source>
</evidence>
<comment type="similarity">
    <text evidence="16">Belongs to the chemokine-like receptor (CMKLR) family.</text>
</comment>
<comment type="function">
    <text evidence="18">Receptor for the chemotactic and inflammatory peptide anaphylatoxin C5a. The ligand interacts with at least two sites on the receptor: a high-affinity site on the extracellular N-terminus, and a second site in the transmembrane region which activates downstream signaling events. Receptor activation stimulates chemotaxis, granule enzyme release, intracellular calcium release and superoxide anion production.</text>
</comment>
<feature type="transmembrane region" description="Helical" evidence="21">
    <location>
        <begin position="139"/>
        <end position="166"/>
    </location>
</feature>
<proteinExistence type="inferred from homology"/>
<dbReference type="InterPro" id="IPR000276">
    <property type="entry name" value="GPCR_Rhodpsn"/>
</dbReference>
<evidence type="ECO:0000256" key="14">
    <source>
        <dbReference type="ARBA" id="ARBA00023224"/>
    </source>
</evidence>
<keyword evidence="14 19" id="KW-0807">Transducer</keyword>
<dbReference type="GO" id="GO:0006954">
    <property type="term" value="P:inflammatory response"/>
    <property type="evidence" value="ECO:0007669"/>
    <property type="project" value="TreeGrafter"/>
</dbReference>
<name>L5LCF9_MYODS</name>
<keyword evidence="10 19" id="KW-0297">G-protein coupled receptor</keyword>
<evidence type="ECO:0000256" key="6">
    <source>
        <dbReference type="ARBA" id="ARBA00022553"/>
    </source>
</evidence>
<evidence type="ECO:0000256" key="18">
    <source>
        <dbReference type="ARBA" id="ARBA00045990"/>
    </source>
</evidence>
<dbReference type="FunFam" id="1.20.1070.10:FF:000034">
    <property type="entry name" value="G-protein coupled receptor 1"/>
    <property type="match status" value="1"/>
</dbReference>
<evidence type="ECO:0000256" key="17">
    <source>
        <dbReference type="ARBA" id="ARBA00033421"/>
    </source>
</evidence>
<evidence type="ECO:0000256" key="3">
    <source>
        <dbReference type="ARBA" id="ARBA00016344"/>
    </source>
</evidence>
<feature type="region of interest" description="Disordered" evidence="20">
    <location>
        <begin position="370"/>
        <end position="389"/>
    </location>
</feature>
<evidence type="ECO:0000256" key="5">
    <source>
        <dbReference type="ARBA" id="ARBA00022500"/>
    </source>
</evidence>
<evidence type="ECO:0000256" key="19">
    <source>
        <dbReference type="RuleBase" id="RU000688"/>
    </source>
</evidence>
<gene>
    <name evidence="23" type="ORF">MDA_GLEAN10008342</name>
</gene>
<dbReference type="PROSITE" id="PS00237">
    <property type="entry name" value="G_PROTEIN_RECEP_F1_1"/>
    <property type="match status" value="1"/>
</dbReference>
<dbReference type="PANTHER" id="PTHR24225:SF29">
    <property type="entry name" value="C5A ANAPHYLATOXIN CHEMOTACTIC RECEPTOR 1"/>
    <property type="match status" value="1"/>
</dbReference>
<keyword evidence="9 21" id="KW-1133">Transmembrane helix</keyword>
<protein>
    <recommendedName>
        <fullName evidence="3">C5a anaphylatoxin chemotactic receptor 1</fullName>
    </recommendedName>
    <alternativeName>
        <fullName evidence="17">C5a anaphylatoxin chemotactic receptor</fullName>
    </alternativeName>
</protein>
<evidence type="ECO:0000256" key="2">
    <source>
        <dbReference type="ARBA" id="ARBA00004651"/>
    </source>
</evidence>
<dbReference type="GO" id="GO:0007204">
    <property type="term" value="P:positive regulation of cytosolic calcium ion concentration"/>
    <property type="evidence" value="ECO:0007669"/>
    <property type="project" value="TreeGrafter"/>
</dbReference>
<keyword evidence="24" id="KW-1185">Reference proteome</keyword>
<feature type="compositionally biased region" description="Polar residues" evidence="20">
    <location>
        <begin position="371"/>
        <end position="389"/>
    </location>
</feature>
<feature type="transmembrane region" description="Helical" evidence="21">
    <location>
        <begin position="243"/>
        <end position="263"/>
    </location>
</feature>
<feature type="domain" description="G-protein coupled receptors family 1 profile" evidence="22">
    <location>
        <begin position="90"/>
        <end position="336"/>
    </location>
</feature>
<dbReference type="PROSITE" id="PS50262">
    <property type="entry name" value="G_PROTEIN_RECEP_F1_2"/>
    <property type="match status" value="1"/>
</dbReference>
<dbReference type="InterPro" id="IPR002234">
    <property type="entry name" value="Anphylx_rcpt_C3a/C5a1-2"/>
</dbReference>
<dbReference type="PRINTS" id="PR01104">
    <property type="entry name" value="ANPHYLATOXNR"/>
</dbReference>
<evidence type="ECO:0000256" key="10">
    <source>
        <dbReference type="ARBA" id="ARBA00023040"/>
    </source>
</evidence>
<dbReference type="GO" id="GO:0004878">
    <property type="term" value="F:complement component C5a receptor activity"/>
    <property type="evidence" value="ECO:0007669"/>
    <property type="project" value="TreeGrafter"/>
</dbReference>
<evidence type="ECO:0000313" key="24">
    <source>
        <dbReference type="Proteomes" id="UP000010556"/>
    </source>
</evidence>
<accession>L5LCF9</accession>
<evidence type="ECO:0000256" key="13">
    <source>
        <dbReference type="ARBA" id="ARBA00023170"/>
    </source>
</evidence>
<dbReference type="Gene3D" id="1.20.1070.10">
    <property type="entry name" value="Rhodopsin 7-helix transmembrane proteins"/>
    <property type="match status" value="1"/>
</dbReference>
<keyword evidence="11 21" id="KW-0472">Membrane</keyword>
<keyword evidence="15" id="KW-0968">Cytoplasmic vesicle</keyword>
<dbReference type="GO" id="GO:0004930">
    <property type="term" value="F:G protein-coupled receptor activity"/>
    <property type="evidence" value="ECO:0007669"/>
    <property type="project" value="UniProtKB-KW"/>
</dbReference>
<comment type="similarity">
    <text evidence="19">Belongs to the G-protein coupled receptor 1 family.</text>
</comment>
<evidence type="ECO:0000256" key="21">
    <source>
        <dbReference type="SAM" id="Phobius"/>
    </source>
</evidence>
<evidence type="ECO:0000256" key="20">
    <source>
        <dbReference type="SAM" id="MobiDB-lite"/>
    </source>
</evidence>
<evidence type="ECO:0000256" key="4">
    <source>
        <dbReference type="ARBA" id="ARBA00022475"/>
    </source>
</evidence>
<reference evidence="24" key="1">
    <citation type="journal article" date="2013" name="Science">
        <title>Comparative analysis of bat genomes provides insight into the evolution of flight and immunity.</title>
        <authorList>
            <person name="Zhang G."/>
            <person name="Cowled C."/>
            <person name="Shi Z."/>
            <person name="Huang Z."/>
            <person name="Bishop-Lilly K.A."/>
            <person name="Fang X."/>
            <person name="Wynne J.W."/>
            <person name="Xiong Z."/>
            <person name="Baker M.L."/>
            <person name="Zhao W."/>
            <person name="Tachedjian M."/>
            <person name="Zhu Y."/>
            <person name="Zhou P."/>
            <person name="Jiang X."/>
            <person name="Ng J."/>
            <person name="Yang L."/>
            <person name="Wu L."/>
            <person name="Xiao J."/>
            <person name="Feng Y."/>
            <person name="Chen Y."/>
            <person name="Sun X."/>
            <person name="Zhang Y."/>
            <person name="Marsh G.A."/>
            <person name="Crameri G."/>
            <person name="Broder C.C."/>
            <person name="Frey K.G."/>
            <person name="Wang L.F."/>
            <person name="Wang J."/>
        </authorList>
    </citation>
    <scope>NUCLEOTIDE SEQUENCE [LARGE SCALE GENOMIC DNA]</scope>
</reference>
<evidence type="ECO:0000256" key="7">
    <source>
        <dbReference type="ARBA" id="ARBA00022641"/>
    </source>
</evidence>
<keyword evidence="5" id="KW-0145">Chemotaxis</keyword>
<keyword evidence="7" id="KW-0765">Sulfation</keyword>
<feature type="transmembrane region" description="Helical" evidence="21">
    <location>
        <begin position="74"/>
        <end position="97"/>
    </location>
</feature>
<comment type="subcellular location">
    <subcellularLocation>
        <location evidence="2">Cell membrane</location>
        <topology evidence="2">Multi-pass membrane protein</topology>
    </subcellularLocation>
    <subcellularLocation>
        <location evidence="1">Cytoplasmic vesicle</location>
    </subcellularLocation>
</comment>
<evidence type="ECO:0000259" key="22">
    <source>
        <dbReference type="PROSITE" id="PS50262"/>
    </source>
</evidence>
<evidence type="ECO:0000256" key="15">
    <source>
        <dbReference type="ARBA" id="ARBA00023329"/>
    </source>
</evidence>
<dbReference type="PANTHER" id="PTHR24225">
    <property type="entry name" value="CHEMOTACTIC RECEPTOR"/>
    <property type="match status" value="1"/>
</dbReference>
<keyword evidence="12" id="KW-1015">Disulfide bond</keyword>
<organism evidence="23 24">
    <name type="scientific">Myotis davidii</name>
    <name type="common">David's myotis</name>
    <dbReference type="NCBI Taxonomy" id="225400"/>
    <lineage>
        <taxon>Eukaryota</taxon>
        <taxon>Metazoa</taxon>
        <taxon>Chordata</taxon>
        <taxon>Craniata</taxon>
        <taxon>Vertebrata</taxon>
        <taxon>Euteleostomi</taxon>
        <taxon>Mammalia</taxon>
        <taxon>Eutheria</taxon>
        <taxon>Laurasiatheria</taxon>
        <taxon>Chiroptera</taxon>
        <taxon>Yangochiroptera</taxon>
        <taxon>Vespertilionidae</taxon>
        <taxon>Myotis</taxon>
    </lineage>
</organism>
<sequence length="389" mass="43596">MGRAPCGRAPRSCPIGEHLQGPGWKPQRLNQRLLSASSREDSLEDDIYDYPSTWDPNTPVDNSSYTVRLSIPDILALVIFAVVFLVGVPGNIMVLWVTGMEVRRAINAIWFLNLAVADLLSCLALPIMFVTILHHNHWYFGNAACHILPALLLLNLYASILLLAAISADRFLLVSNPIWCQNYRGATLAWVACAVAWGLALLLTIPTFVFRKVHVEYYPPKTECVLNYHRNSTQERAVATVRLSVGFLCPLVVLTVCYTFLLVRAWSRSATRSTKTLKVVVAVVVSFFVLWLPYQVNGMLLAFFHEEHPHYKAAFRFDPLFISIAYVNSCINPIIYVVAAQGFHARLLKSLPARLRNVLTEESTLRESKSSKSFTLSTMDSQAQKSQAV</sequence>
<dbReference type="PRINTS" id="PR00426">
    <property type="entry name" value="C5ANPHYLTXNR"/>
</dbReference>
<feature type="transmembrane region" description="Helical" evidence="21">
    <location>
        <begin position="320"/>
        <end position="339"/>
    </location>
</feature>
<evidence type="ECO:0000256" key="11">
    <source>
        <dbReference type="ARBA" id="ARBA00023136"/>
    </source>
</evidence>
<feature type="transmembrane region" description="Helical" evidence="21">
    <location>
        <begin position="187"/>
        <end position="210"/>
    </location>
</feature>
<keyword evidence="8 19" id="KW-0812">Transmembrane</keyword>
<dbReference type="EMBL" id="KB113168">
    <property type="protein sequence ID" value="ELK23999.1"/>
    <property type="molecule type" value="Genomic_DNA"/>
</dbReference>
<feature type="transmembrane region" description="Helical" evidence="21">
    <location>
        <begin position="109"/>
        <end position="133"/>
    </location>
</feature>
<dbReference type="InterPro" id="IPR000826">
    <property type="entry name" value="Formyl_rcpt-rel"/>
</dbReference>
<keyword evidence="13 19" id="KW-0675">Receptor</keyword>
<evidence type="ECO:0000256" key="1">
    <source>
        <dbReference type="ARBA" id="ARBA00004541"/>
    </source>
</evidence>
<keyword evidence="4" id="KW-1003">Cell membrane</keyword>
<evidence type="ECO:0000256" key="16">
    <source>
        <dbReference type="ARBA" id="ARBA00025736"/>
    </source>
</evidence>
<dbReference type="GO" id="GO:0005886">
    <property type="term" value="C:plasma membrane"/>
    <property type="evidence" value="ECO:0007669"/>
    <property type="project" value="UniProtKB-SubCell"/>
</dbReference>
<dbReference type="eggNOG" id="ENOG502R35Z">
    <property type="taxonomic scope" value="Eukaryota"/>
</dbReference>
<dbReference type="GO" id="GO:0031410">
    <property type="term" value="C:cytoplasmic vesicle"/>
    <property type="evidence" value="ECO:0007669"/>
    <property type="project" value="UniProtKB-SubCell"/>
</dbReference>
<dbReference type="SUPFAM" id="SSF81321">
    <property type="entry name" value="Family A G protein-coupled receptor-like"/>
    <property type="match status" value="1"/>
</dbReference>
<evidence type="ECO:0000256" key="12">
    <source>
        <dbReference type="ARBA" id="ARBA00023157"/>
    </source>
</evidence>